<dbReference type="PROSITE" id="PS51257">
    <property type="entry name" value="PROKAR_LIPOPROTEIN"/>
    <property type="match status" value="1"/>
</dbReference>
<keyword evidence="3" id="KW-1185">Reference proteome</keyword>
<reference evidence="2 3" key="1">
    <citation type="submission" date="2019-02" db="EMBL/GenBank/DDBJ databases">
        <title>Deep-cultivation of Planctomycetes and their phenomic and genomic characterization uncovers novel biology.</title>
        <authorList>
            <person name="Wiegand S."/>
            <person name="Jogler M."/>
            <person name="Boedeker C."/>
            <person name="Pinto D."/>
            <person name="Vollmers J."/>
            <person name="Rivas-Marin E."/>
            <person name="Kohn T."/>
            <person name="Peeters S.H."/>
            <person name="Heuer A."/>
            <person name="Rast P."/>
            <person name="Oberbeckmann S."/>
            <person name="Bunk B."/>
            <person name="Jeske O."/>
            <person name="Meyerdierks A."/>
            <person name="Storesund J.E."/>
            <person name="Kallscheuer N."/>
            <person name="Luecker S."/>
            <person name="Lage O.M."/>
            <person name="Pohl T."/>
            <person name="Merkel B.J."/>
            <person name="Hornburger P."/>
            <person name="Mueller R.-W."/>
            <person name="Bruemmer F."/>
            <person name="Labrenz M."/>
            <person name="Spormann A.M."/>
            <person name="Op den Camp H."/>
            <person name="Overmann J."/>
            <person name="Amann R."/>
            <person name="Jetten M.S.M."/>
            <person name="Mascher T."/>
            <person name="Medema M.H."/>
            <person name="Devos D.P."/>
            <person name="Kaster A.-K."/>
            <person name="Ovreas L."/>
            <person name="Rohde M."/>
            <person name="Galperin M.Y."/>
            <person name="Jogler C."/>
        </authorList>
    </citation>
    <scope>NUCLEOTIDE SEQUENCE [LARGE SCALE GENOMIC DNA]</scope>
    <source>
        <strain evidence="2 3">Pla175</strain>
    </source>
</reference>
<evidence type="ECO:0008006" key="4">
    <source>
        <dbReference type="Google" id="ProtNLM"/>
    </source>
</evidence>
<gene>
    <name evidence="2" type="ORF">Pla175_07070</name>
</gene>
<keyword evidence="1" id="KW-0732">Signal</keyword>
<evidence type="ECO:0000313" key="2">
    <source>
        <dbReference type="EMBL" id="QDU87348.1"/>
    </source>
</evidence>
<feature type="chain" id="PRO_5021783483" description="SLA1 homology domain-containing protein" evidence="1">
    <location>
        <begin position="21"/>
        <end position="284"/>
    </location>
</feature>
<proteinExistence type="predicted"/>
<protein>
    <recommendedName>
        <fullName evidence="4">SLA1 homology domain-containing protein</fullName>
    </recommendedName>
</protein>
<name>A0A518D778_9BACT</name>
<accession>A0A518D778</accession>
<sequence length="284" mass="31596" precursor="true">MHRSLYLTLLVVLACSTALADDAKQYTLRYKLAMGDVLRWDVDHRASIRSTMEGKTQEAQTRSDSVKAWKVVDVLPGGDIEFLNLVEEIQMTNRLPERAEMAYDSTSGETPPPGFEDAAKAVGVPLSQVRMTPWGKVVNRTEKHHQPAADNTAPITVLLPEKPVAIGDTWDEPLDIAVKTAEGGTKQIETRRHYQLKSVTGQIATIEAAHQVLTPIDAHIEAQLAQRLLVGVIRLDMQKGRIVEQDFDVDKRVLGFAGPTSSMHYVMKLREKLLDGREDVARKP</sequence>
<dbReference type="KEGG" id="pnd:Pla175_07070"/>
<evidence type="ECO:0000256" key="1">
    <source>
        <dbReference type="SAM" id="SignalP"/>
    </source>
</evidence>
<dbReference type="AlphaFoldDB" id="A0A518D778"/>
<dbReference type="EMBL" id="CP036291">
    <property type="protein sequence ID" value="QDU87348.1"/>
    <property type="molecule type" value="Genomic_DNA"/>
</dbReference>
<feature type="signal peptide" evidence="1">
    <location>
        <begin position="1"/>
        <end position="20"/>
    </location>
</feature>
<organism evidence="2 3">
    <name type="scientific">Pirellulimonas nuda</name>
    <dbReference type="NCBI Taxonomy" id="2528009"/>
    <lineage>
        <taxon>Bacteria</taxon>
        <taxon>Pseudomonadati</taxon>
        <taxon>Planctomycetota</taxon>
        <taxon>Planctomycetia</taxon>
        <taxon>Pirellulales</taxon>
        <taxon>Lacipirellulaceae</taxon>
        <taxon>Pirellulimonas</taxon>
    </lineage>
</organism>
<dbReference type="RefSeq" id="WP_145281317.1">
    <property type="nucleotide sequence ID" value="NZ_CP036291.1"/>
</dbReference>
<evidence type="ECO:0000313" key="3">
    <source>
        <dbReference type="Proteomes" id="UP000317429"/>
    </source>
</evidence>
<dbReference type="Proteomes" id="UP000317429">
    <property type="component" value="Chromosome"/>
</dbReference>
<dbReference type="OrthoDB" id="250033at2"/>